<name>A0ABN9PQB5_9DINO</name>
<dbReference type="Proteomes" id="UP001189429">
    <property type="component" value="Unassembled WGS sequence"/>
</dbReference>
<organism evidence="2 3">
    <name type="scientific">Prorocentrum cordatum</name>
    <dbReference type="NCBI Taxonomy" id="2364126"/>
    <lineage>
        <taxon>Eukaryota</taxon>
        <taxon>Sar</taxon>
        <taxon>Alveolata</taxon>
        <taxon>Dinophyceae</taxon>
        <taxon>Prorocentrales</taxon>
        <taxon>Prorocentraceae</taxon>
        <taxon>Prorocentrum</taxon>
    </lineage>
</organism>
<feature type="region of interest" description="Disordered" evidence="1">
    <location>
        <begin position="11"/>
        <end position="52"/>
    </location>
</feature>
<dbReference type="EMBL" id="CAUYUJ010000796">
    <property type="protein sequence ID" value="CAK0792603.1"/>
    <property type="molecule type" value="Genomic_DNA"/>
</dbReference>
<protein>
    <submittedName>
        <fullName evidence="2">Uncharacterized protein</fullName>
    </submittedName>
</protein>
<keyword evidence="3" id="KW-1185">Reference proteome</keyword>
<sequence length="127" mass="14148">MNISTTIAMKTSTSMRNSTAISRRSSARISTNAAMSMSMRTSSGSRADNQRNDTLASRILMAMMRSDNVRELGDQVHEPRRQETIGHLIAPLPQQPDVQHDLVRVGVHDEVGLATQRQLLHQPLESR</sequence>
<evidence type="ECO:0000313" key="3">
    <source>
        <dbReference type="Proteomes" id="UP001189429"/>
    </source>
</evidence>
<feature type="compositionally biased region" description="Low complexity" evidence="1">
    <location>
        <begin position="16"/>
        <end position="47"/>
    </location>
</feature>
<gene>
    <name evidence="2" type="ORF">PCOR1329_LOCUS3136</name>
</gene>
<comment type="caution">
    <text evidence="2">The sequence shown here is derived from an EMBL/GenBank/DDBJ whole genome shotgun (WGS) entry which is preliminary data.</text>
</comment>
<accession>A0ABN9PQB5</accession>
<proteinExistence type="predicted"/>
<evidence type="ECO:0000313" key="2">
    <source>
        <dbReference type="EMBL" id="CAK0792603.1"/>
    </source>
</evidence>
<reference evidence="2" key="1">
    <citation type="submission" date="2023-10" db="EMBL/GenBank/DDBJ databases">
        <authorList>
            <person name="Chen Y."/>
            <person name="Shah S."/>
            <person name="Dougan E. K."/>
            <person name="Thang M."/>
            <person name="Chan C."/>
        </authorList>
    </citation>
    <scope>NUCLEOTIDE SEQUENCE [LARGE SCALE GENOMIC DNA]</scope>
</reference>
<evidence type="ECO:0000256" key="1">
    <source>
        <dbReference type="SAM" id="MobiDB-lite"/>
    </source>
</evidence>